<protein>
    <recommendedName>
        <fullName evidence="5">EF-hand domain-containing protein</fullName>
    </recommendedName>
</protein>
<evidence type="ECO:0000256" key="2">
    <source>
        <dbReference type="ARBA" id="ARBA00022737"/>
    </source>
</evidence>
<dbReference type="GO" id="GO:0005509">
    <property type="term" value="F:calcium ion binding"/>
    <property type="evidence" value="ECO:0007669"/>
    <property type="project" value="InterPro"/>
</dbReference>
<keyword evidence="3" id="KW-0106">Calcium</keyword>
<dbReference type="PANTHER" id="PTHR23104">
    <property type="entry name" value="MULTIPLE COAGULATION FACTOR DEFICIENCY PROTEIN 2 NEURAL STEM CELL DERIVED NEURONAL SURVIVAL PROTEIN"/>
    <property type="match status" value="1"/>
</dbReference>
<gene>
    <name evidence="6" type="ORF">LSH36_845g02107</name>
</gene>
<reference evidence="6" key="1">
    <citation type="journal article" date="2023" name="Mol. Biol. Evol.">
        <title>Third-Generation Sequencing Reveals the Adaptive Role of the Epigenome in Three Deep-Sea Polychaetes.</title>
        <authorList>
            <person name="Perez M."/>
            <person name="Aroh O."/>
            <person name="Sun Y."/>
            <person name="Lan Y."/>
            <person name="Juniper S.K."/>
            <person name="Young C.R."/>
            <person name="Angers B."/>
            <person name="Qian P.Y."/>
        </authorList>
    </citation>
    <scope>NUCLEOTIDE SEQUENCE</scope>
    <source>
        <strain evidence="6">P08H-3</strain>
    </source>
</reference>
<keyword evidence="1 4" id="KW-0732">Signal</keyword>
<sequence length="190" mass="22161">MKSSFCLKYVIITLGVAIVMGHVQVLEDEEDFEDDYEDYDYTSDHKPKLKKPLPEAKNPLHEKRQFVQDRGHIKEHIKYPDINIESADDSSVEFHFFKTHDFNEDNHLDGLELWKAIEHSMEKQISKIVDDSKLSDGSKKRRVARLYLQLEGTVDKILHDDDRNRDGYLSYSEFANARITVSFVTQSNVP</sequence>
<feature type="chain" id="PRO_5042041324" description="EF-hand domain-containing protein" evidence="4">
    <location>
        <begin position="22"/>
        <end position="190"/>
    </location>
</feature>
<organism evidence="6 7">
    <name type="scientific">Paralvinella palmiformis</name>
    <dbReference type="NCBI Taxonomy" id="53620"/>
    <lineage>
        <taxon>Eukaryota</taxon>
        <taxon>Metazoa</taxon>
        <taxon>Spiralia</taxon>
        <taxon>Lophotrochozoa</taxon>
        <taxon>Annelida</taxon>
        <taxon>Polychaeta</taxon>
        <taxon>Sedentaria</taxon>
        <taxon>Canalipalpata</taxon>
        <taxon>Terebellida</taxon>
        <taxon>Terebelliformia</taxon>
        <taxon>Alvinellidae</taxon>
        <taxon>Paralvinella</taxon>
    </lineage>
</organism>
<dbReference type="SUPFAM" id="SSF47473">
    <property type="entry name" value="EF-hand"/>
    <property type="match status" value="1"/>
</dbReference>
<feature type="signal peptide" evidence="4">
    <location>
        <begin position="1"/>
        <end position="21"/>
    </location>
</feature>
<dbReference type="AlphaFoldDB" id="A0AAD9J0I7"/>
<dbReference type="InterPro" id="IPR011992">
    <property type="entry name" value="EF-hand-dom_pair"/>
</dbReference>
<dbReference type="PANTHER" id="PTHR23104:SF1">
    <property type="entry name" value="EF-HAND DOMAIN-CONTAINING PROTEIN"/>
    <property type="match status" value="1"/>
</dbReference>
<dbReference type="Proteomes" id="UP001208570">
    <property type="component" value="Unassembled WGS sequence"/>
</dbReference>
<dbReference type="InterPro" id="IPR002048">
    <property type="entry name" value="EF_hand_dom"/>
</dbReference>
<keyword evidence="2" id="KW-0677">Repeat</keyword>
<evidence type="ECO:0000256" key="1">
    <source>
        <dbReference type="ARBA" id="ARBA00022729"/>
    </source>
</evidence>
<dbReference type="EMBL" id="JAODUP010000845">
    <property type="protein sequence ID" value="KAK2143390.1"/>
    <property type="molecule type" value="Genomic_DNA"/>
</dbReference>
<comment type="caution">
    <text evidence="6">The sequence shown here is derived from an EMBL/GenBank/DDBJ whole genome shotgun (WGS) entry which is preliminary data.</text>
</comment>
<evidence type="ECO:0000259" key="5">
    <source>
        <dbReference type="PROSITE" id="PS50222"/>
    </source>
</evidence>
<feature type="domain" description="EF-hand" evidence="5">
    <location>
        <begin position="149"/>
        <end position="184"/>
    </location>
</feature>
<evidence type="ECO:0000313" key="7">
    <source>
        <dbReference type="Proteomes" id="UP001208570"/>
    </source>
</evidence>
<accession>A0AAD9J0I7</accession>
<keyword evidence="7" id="KW-1185">Reference proteome</keyword>
<evidence type="ECO:0000256" key="3">
    <source>
        <dbReference type="ARBA" id="ARBA00022837"/>
    </source>
</evidence>
<dbReference type="InterPro" id="IPR052110">
    <property type="entry name" value="MCFD2-like"/>
</dbReference>
<evidence type="ECO:0000313" key="6">
    <source>
        <dbReference type="EMBL" id="KAK2143390.1"/>
    </source>
</evidence>
<evidence type="ECO:0000256" key="4">
    <source>
        <dbReference type="SAM" id="SignalP"/>
    </source>
</evidence>
<dbReference type="Gene3D" id="1.10.238.10">
    <property type="entry name" value="EF-hand"/>
    <property type="match status" value="1"/>
</dbReference>
<dbReference type="PROSITE" id="PS50222">
    <property type="entry name" value="EF_HAND_2"/>
    <property type="match status" value="1"/>
</dbReference>
<dbReference type="PROSITE" id="PS00018">
    <property type="entry name" value="EF_HAND_1"/>
    <property type="match status" value="2"/>
</dbReference>
<name>A0AAD9J0I7_9ANNE</name>
<dbReference type="InterPro" id="IPR018247">
    <property type="entry name" value="EF_Hand_1_Ca_BS"/>
</dbReference>
<proteinExistence type="predicted"/>